<evidence type="ECO:0000313" key="4">
    <source>
        <dbReference type="Proteomes" id="UP000305836"/>
    </source>
</evidence>
<dbReference type="OrthoDB" id="5118681at2"/>
<keyword evidence="2" id="KW-0732">Signal</keyword>
<sequence length="144" mass="14835">MRFITGTAVLALIITGCGSTPPAANETPATTSAASSSPPSAQRYQTVAALKDAAVAAGLPCSTWTQDNVVQTAAESGNCTEDTVLSTYATDGDLQSAIDTLRDLNELMTEQKLTPDPILIGPNWIINGPTADNVAVQLGGTVER</sequence>
<dbReference type="RefSeq" id="WP_137252867.1">
    <property type="nucleotide sequence ID" value="NZ_JBHSPQ010000004.1"/>
</dbReference>
<evidence type="ECO:0000256" key="1">
    <source>
        <dbReference type="SAM" id="MobiDB-lite"/>
    </source>
</evidence>
<feature type="region of interest" description="Disordered" evidence="1">
    <location>
        <begin position="21"/>
        <end position="40"/>
    </location>
</feature>
<proteinExistence type="predicted"/>
<dbReference type="Proteomes" id="UP000305836">
    <property type="component" value="Unassembled WGS sequence"/>
</dbReference>
<accession>A0A4U3M0V0</accession>
<comment type="caution">
    <text evidence="3">The sequence shown here is derived from an EMBL/GenBank/DDBJ whole genome shotgun (WGS) entry which is preliminary data.</text>
</comment>
<evidence type="ECO:0000256" key="2">
    <source>
        <dbReference type="SAM" id="SignalP"/>
    </source>
</evidence>
<feature type="signal peptide" evidence="2">
    <location>
        <begin position="1"/>
        <end position="24"/>
    </location>
</feature>
<name>A0A4U3M0V0_9ACTN</name>
<organism evidence="3 4">
    <name type="scientific">Kribbella jiaozuonensis</name>
    <dbReference type="NCBI Taxonomy" id="2575441"/>
    <lineage>
        <taxon>Bacteria</taxon>
        <taxon>Bacillati</taxon>
        <taxon>Actinomycetota</taxon>
        <taxon>Actinomycetes</taxon>
        <taxon>Propionibacteriales</taxon>
        <taxon>Kribbellaceae</taxon>
        <taxon>Kribbella</taxon>
    </lineage>
</organism>
<gene>
    <name evidence="3" type="ORF">FDA38_04990</name>
</gene>
<dbReference type="PROSITE" id="PS51257">
    <property type="entry name" value="PROKAR_LIPOPROTEIN"/>
    <property type="match status" value="1"/>
</dbReference>
<reference evidence="3 4" key="1">
    <citation type="submission" date="2019-04" db="EMBL/GenBank/DDBJ databases">
        <title>Kribbella sp. NEAU-THZ 27 nov., a novel actinomycete isolated from soil.</title>
        <authorList>
            <person name="Duan L."/>
        </authorList>
    </citation>
    <scope>NUCLEOTIDE SEQUENCE [LARGE SCALE GENOMIC DNA]</scope>
    <source>
        <strain evidence="4">NEAU-THZ27</strain>
    </source>
</reference>
<evidence type="ECO:0000313" key="3">
    <source>
        <dbReference type="EMBL" id="TKK82171.1"/>
    </source>
</evidence>
<dbReference type="EMBL" id="SZPZ01000001">
    <property type="protein sequence ID" value="TKK82171.1"/>
    <property type="molecule type" value="Genomic_DNA"/>
</dbReference>
<keyword evidence="4" id="KW-1185">Reference proteome</keyword>
<feature type="chain" id="PRO_5039247590" evidence="2">
    <location>
        <begin position="25"/>
        <end position="144"/>
    </location>
</feature>
<dbReference type="AlphaFoldDB" id="A0A4U3M0V0"/>
<protein>
    <submittedName>
        <fullName evidence="3">Uncharacterized protein</fullName>
    </submittedName>
</protein>